<reference evidence="1 2" key="1">
    <citation type="journal article" date="2018" name="ISME J.">
        <title>A methanotrophic archaeon couples anaerobic oxidation of methane to Fe(III) reduction.</title>
        <authorList>
            <person name="Cai C."/>
            <person name="Leu A.O."/>
            <person name="Xie G.J."/>
            <person name="Guo J."/>
            <person name="Feng Y."/>
            <person name="Zhao J.X."/>
            <person name="Tyson G.W."/>
            <person name="Yuan Z."/>
            <person name="Hu S."/>
        </authorList>
    </citation>
    <scope>NUCLEOTIDE SEQUENCE [LARGE SCALE GENOMIC DNA]</scope>
    <source>
        <strain evidence="1">FeB_12</strain>
    </source>
</reference>
<dbReference type="EMBL" id="PQAP01000007">
    <property type="protein sequence ID" value="PWB75857.1"/>
    <property type="molecule type" value="Genomic_DNA"/>
</dbReference>
<organism evidence="1 2">
    <name type="scientific">candidate division GN15 bacterium</name>
    <dbReference type="NCBI Taxonomy" id="2072418"/>
    <lineage>
        <taxon>Bacteria</taxon>
        <taxon>candidate division GN15</taxon>
    </lineage>
</organism>
<evidence type="ECO:0000313" key="2">
    <source>
        <dbReference type="Proteomes" id="UP000250918"/>
    </source>
</evidence>
<protein>
    <recommendedName>
        <fullName evidence="3">STAS/SEC14 domain-containing protein</fullName>
    </recommendedName>
</protein>
<sequence>MSRWALEYSFDVDEENAVIYAKVFGIWKADTARGYHEDFKAEVAPILGRPWAKVIDLSNWKTSFPEVIRIIGEHMAWSRANNVAMSLYILNNPSTFRQLQEMFDAGGTKGVSQTFRTYADAEKFLREHWINKKQQAKS</sequence>
<proteinExistence type="predicted"/>
<comment type="caution">
    <text evidence="1">The sequence shown here is derived from an EMBL/GenBank/DDBJ whole genome shotgun (WGS) entry which is preliminary data.</text>
</comment>
<evidence type="ECO:0000313" key="1">
    <source>
        <dbReference type="EMBL" id="PWB75857.1"/>
    </source>
</evidence>
<dbReference type="Proteomes" id="UP000250918">
    <property type="component" value="Unassembled WGS sequence"/>
</dbReference>
<gene>
    <name evidence="1" type="ORF">C3F09_01730</name>
</gene>
<dbReference type="AlphaFoldDB" id="A0A855XAR7"/>
<accession>A0A855XAR7</accession>
<name>A0A855XAR7_9BACT</name>
<evidence type="ECO:0008006" key="3">
    <source>
        <dbReference type="Google" id="ProtNLM"/>
    </source>
</evidence>